<dbReference type="EMBL" id="GL732537">
    <property type="protein sequence ID" value="EFX83512.1"/>
    <property type="molecule type" value="Genomic_DNA"/>
</dbReference>
<dbReference type="OrthoDB" id="10255414at2759"/>
<dbReference type="Gene3D" id="3.30.30.170">
    <property type="match status" value="1"/>
</dbReference>
<name>E9GAK4_DAPPU</name>
<dbReference type="KEGG" id="dpx:DAPPUDRAFT_35691"/>
<dbReference type="OMA" id="FIRYYVV"/>
<dbReference type="InterPro" id="IPR002735">
    <property type="entry name" value="Transl_init_fac_IF2/IF5_dom"/>
</dbReference>
<dbReference type="PANTHER" id="PTHR23001">
    <property type="entry name" value="EUKARYOTIC TRANSLATION INITIATION FACTOR"/>
    <property type="match status" value="1"/>
</dbReference>
<dbReference type="KEGG" id="dpx:DAPPUDRAFT_35694"/>
<dbReference type="PANTHER" id="PTHR23001:SF48">
    <property type="entry name" value="EIF2B_5 DOMAIN-CONTAINING PROTEIN"/>
    <property type="match status" value="1"/>
</dbReference>
<sequence>PQVVKRGNKKTCIDNFSLLCEELGRDLRHVSSFILSELGASGVLTKDDYPSLVLSSPGRGYISHKRIEDILRLYALEYVLCRECHSPDTILTQDDNKCFFLEC</sequence>
<feature type="domain" description="Translation initiation factor IF2/IF5" evidence="1">
    <location>
        <begin position="1"/>
        <end position="103"/>
    </location>
</feature>
<organism evidence="3 4">
    <name type="scientific">Daphnia pulex</name>
    <name type="common">Water flea</name>
    <dbReference type="NCBI Taxonomy" id="6669"/>
    <lineage>
        <taxon>Eukaryota</taxon>
        <taxon>Metazoa</taxon>
        <taxon>Ecdysozoa</taxon>
        <taxon>Arthropoda</taxon>
        <taxon>Crustacea</taxon>
        <taxon>Branchiopoda</taxon>
        <taxon>Diplostraca</taxon>
        <taxon>Cladocera</taxon>
        <taxon>Anomopoda</taxon>
        <taxon>Daphniidae</taxon>
        <taxon>Daphnia</taxon>
    </lineage>
</organism>
<dbReference type="STRING" id="6669.E9GAK4"/>
<keyword evidence="4" id="KW-1185">Reference proteome</keyword>
<feature type="non-terminal residue" evidence="3">
    <location>
        <position position="1"/>
    </location>
</feature>
<protein>
    <recommendedName>
        <fullName evidence="1">Translation initiation factor IF2/IF5 domain-containing protein</fullName>
    </recommendedName>
</protein>
<accession>E9GAK4</accession>
<dbReference type="SUPFAM" id="SSF100966">
    <property type="entry name" value="Translation initiation factor 2 beta, aIF2beta, N-terminal domain"/>
    <property type="match status" value="1"/>
</dbReference>
<dbReference type="EMBL" id="GL732537">
    <property type="protein sequence ID" value="EFX83511.1"/>
    <property type="molecule type" value="Genomic_DNA"/>
</dbReference>
<dbReference type="eggNOG" id="KOG2768">
    <property type="taxonomic scope" value="Eukaryota"/>
</dbReference>
<dbReference type="AlphaFoldDB" id="E9GAK4"/>
<dbReference type="InterPro" id="IPR045196">
    <property type="entry name" value="IF2/IF5"/>
</dbReference>
<evidence type="ECO:0000313" key="3">
    <source>
        <dbReference type="EMBL" id="EFX83512.1"/>
    </source>
</evidence>
<proteinExistence type="predicted"/>
<dbReference type="Pfam" id="PF01873">
    <property type="entry name" value="eIF-5_eIF-2B"/>
    <property type="match status" value="1"/>
</dbReference>
<gene>
    <name evidence="2" type="ORF">DAPPUDRAFT_35691</name>
    <name evidence="3" type="ORF">DAPPUDRAFT_35694</name>
</gene>
<dbReference type="HOGENOM" id="CLU_026663_3_1_1"/>
<reference evidence="3 4" key="1">
    <citation type="journal article" date="2011" name="Science">
        <title>The ecoresponsive genome of Daphnia pulex.</title>
        <authorList>
            <person name="Colbourne J.K."/>
            <person name="Pfrender M.E."/>
            <person name="Gilbert D."/>
            <person name="Thomas W.K."/>
            <person name="Tucker A."/>
            <person name="Oakley T.H."/>
            <person name="Tokishita S."/>
            <person name="Aerts A."/>
            <person name="Arnold G.J."/>
            <person name="Basu M.K."/>
            <person name="Bauer D.J."/>
            <person name="Caceres C.E."/>
            <person name="Carmel L."/>
            <person name="Casola C."/>
            <person name="Choi J.H."/>
            <person name="Detter J.C."/>
            <person name="Dong Q."/>
            <person name="Dusheyko S."/>
            <person name="Eads B.D."/>
            <person name="Frohlich T."/>
            <person name="Geiler-Samerotte K.A."/>
            <person name="Gerlach D."/>
            <person name="Hatcher P."/>
            <person name="Jogdeo S."/>
            <person name="Krijgsveld J."/>
            <person name="Kriventseva E.V."/>
            <person name="Kultz D."/>
            <person name="Laforsch C."/>
            <person name="Lindquist E."/>
            <person name="Lopez J."/>
            <person name="Manak J.R."/>
            <person name="Muller J."/>
            <person name="Pangilinan J."/>
            <person name="Patwardhan R.P."/>
            <person name="Pitluck S."/>
            <person name="Pritham E.J."/>
            <person name="Rechtsteiner A."/>
            <person name="Rho M."/>
            <person name="Rogozin I.B."/>
            <person name="Sakarya O."/>
            <person name="Salamov A."/>
            <person name="Schaack S."/>
            <person name="Shapiro H."/>
            <person name="Shiga Y."/>
            <person name="Skalitzky C."/>
            <person name="Smith Z."/>
            <person name="Souvorov A."/>
            <person name="Sung W."/>
            <person name="Tang Z."/>
            <person name="Tsuchiya D."/>
            <person name="Tu H."/>
            <person name="Vos H."/>
            <person name="Wang M."/>
            <person name="Wolf Y.I."/>
            <person name="Yamagata H."/>
            <person name="Yamada T."/>
            <person name="Ye Y."/>
            <person name="Shaw J.R."/>
            <person name="Andrews J."/>
            <person name="Crease T.J."/>
            <person name="Tang H."/>
            <person name="Lucas S.M."/>
            <person name="Robertson H.M."/>
            <person name="Bork P."/>
            <person name="Koonin E.V."/>
            <person name="Zdobnov E.M."/>
            <person name="Grigoriev I.V."/>
            <person name="Lynch M."/>
            <person name="Boore J.L."/>
        </authorList>
    </citation>
    <scope>NUCLEOTIDE SEQUENCE [LARGE SCALE GENOMIC DNA]</scope>
</reference>
<dbReference type="Proteomes" id="UP000000305">
    <property type="component" value="Unassembled WGS sequence"/>
</dbReference>
<evidence type="ECO:0000313" key="2">
    <source>
        <dbReference type="EMBL" id="EFX83511.1"/>
    </source>
</evidence>
<evidence type="ECO:0000259" key="1">
    <source>
        <dbReference type="SMART" id="SM00653"/>
    </source>
</evidence>
<evidence type="ECO:0000313" key="4">
    <source>
        <dbReference type="Proteomes" id="UP000000305"/>
    </source>
</evidence>
<dbReference type="GO" id="GO:0003743">
    <property type="term" value="F:translation initiation factor activity"/>
    <property type="evidence" value="ECO:0007669"/>
    <property type="project" value="InterPro"/>
</dbReference>
<feature type="non-terminal residue" evidence="3">
    <location>
        <position position="103"/>
    </location>
</feature>
<dbReference type="SMART" id="SM00653">
    <property type="entry name" value="eIF2B_5"/>
    <property type="match status" value="1"/>
</dbReference>
<dbReference type="InterPro" id="IPR016189">
    <property type="entry name" value="Transl_init_fac_IF2/IF5_N"/>
</dbReference>